<evidence type="ECO:0000256" key="2">
    <source>
        <dbReference type="ARBA" id="ARBA00023242"/>
    </source>
</evidence>
<dbReference type="PROSITE" id="PS50048">
    <property type="entry name" value="ZN2_CY6_FUNGAL_2"/>
    <property type="match status" value="1"/>
</dbReference>
<dbReference type="AlphaFoldDB" id="A0AAN6HZ18"/>
<evidence type="ECO:0000313" key="5">
    <source>
        <dbReference type="EMBL" id="KAG7725331.1"/>
    </source>
</evidence>
<sequence>MAPEKQKPVRKRQKYSRNGCLACKKRKVKCDETFPTCGRCAKIGAECIYYRVFKFQGVRSTNPEPETPHVPHSKPDSEPESNDDTRKSVTEGLSNLLANQEMLFGGIAGLSEYFENDNNATDLQSLLPDYDFSSLQFNNRARQAPDGNLSTSDSVLRYDYLYNLRQSFDERDLNKIANSLHINASESLHLQAFVKDVHLILFPLATSYLDSPFIVTFLAEAQKSNYLLNAMLASGARFLTEKARIDKDIHLAKFGAQADKSYIAELDTQIDINDKYRVHYLSICFQSLRDILENMNNSDEKVEPALLTSLILAADLSSNRDYRWSLHLRGAKQFLGKFMGEKSIDSDSLILARYLFCSMEISSGIASAGASSLDLDELTTWIPIPLNHGPLPKLSKMGMVTDGYIGDKFCEGGFKMYLGYSDGTAEVEKEIVAAKRNEKIDPFTIAHIFSVIDRAKQFRVVTNKMPYMIPIDSKYHPLYKGADKTRLSISGYYHVTSAKLRAFFMSSESLESDFETYSWFSFYDFTQNIRLETLYLYVLTSEQFLGCKVSNPVVQRLLKKVLQSCSFFIQLKHKDLADLERYYNSPIMLEETTAKPRFNESASSFFLDDEELETLCQKHISSLQVMDFDKFVIVDMDHRIAMFQWCLIMCAYCCIDAVDKVLVDCLLHTLLAFGLKSVRMYISKVKKIWTQRQLRYKNTSGKVFTLDESYDQQFFTKTEFSFLFT</sequence>
<dbReference type="PANTHER" id="PTHR37534:SF49">
    <property type="entry name" value="LYSINE BIOSYNTHESIS REGULATORY PROTEIN LYS14"/>
    <property type="match status" value="1"/>
</dbReference>
<protein>
    <recommendedName>
        <fullName evidence="4">Zn(2)-C6 fungal-type domain-containing protein</fullName>
    </recommendedName>
</protein>
<gene>
    <name evidence="5" type="ORF">KL933_004345</name>
</gene>
<evidence type="ECO:0000259" key="4">
    <source>
        <dbReference type="PROSITE" id="PS50048"/>
    </source>
</evidence>
<dbReference type="Pfam" id="PF11951">
    <property type="entry name" value="Fungal_trans_2"/>
    <property type="match status" value="1"/>
</dbReference>
<dbReference type="Pfam" id="PF00172">
    <property type="entry name" value="Zn_clus"/>
    <property type="match status" value="1"/>
</dbReference>
<dbReference type="EMBL" id="JAHLUH010000013">
    <property type="protein sequence ID" value="KAG7725331.1"/>
    <property type="molecule type" value="Genomic_DNA"/>
</dbReference>
<evidence type="ECO:0000256" key="1">
    <source>
        <dbReference type="ARBA" id="ARBA00004123"/>
    </source>
</evidence>
<keyword evidence="2" id="KW-0539">Nucleus</keyword>
<dbReference type="GO" id="GO:0000981">
    <property type="term" value="F:DNA-binding transcription factor activity, RNA polymerase II-specific"/>
    <property type="evidence" value="ECO:0007669"/>
    <property type="project" value="InterPro"/>
</dbReference>
<evidence type="ECO:0000313" key="6">
    <source>
        <dbReference type="Proteomes" id="UP000738402"/>
    </source>
</evidence>
<dbReference type="InterPro" id="IPR036864">
    <property type="entry name" value="Zn2-C6_fun-type_DNA-bd_sf"/>
</dbReference>
<comment type="subcellular location">
    <subcellularLocation>
        <location evidence="1">Nucleus</location>
    </subcellularLocation>
</comment>
<dbReference type="CDD" id="cd00067">
    <property type="entry name" value="GAL4"/>
    <property type="match status" value="1"/>
</dbReference>
<dbReference type="GO" id="GO:0045944">
    <property type="term" value="P:positive regulation of transcription by RNA polymerase II"/>
    <property type="evidence" value="ECO:0007669"/>
    <property type="project" value="TreeGrafter"/>
</dbReference>
<dbReference type="PROSITE" id="PS00463">
    <property type="entry name" value="ZN2_CY6_FUNGAL_1"/>
    <property type="match status" value="1"/>
</dbReference>
<accession>A0AAN6HZ18</accession>
<dbReference type="GO" id="GO:0008270">
    <property type="term" value="F:zinc ion binding"/>
    <property type="evidence" value="ECO:0007669"/>
    <property type="project" value="InterPro"/>
</dbReference>
<feature type="domain" description="Zn(2)-C6 fungal-type" evidence="4">
    <location>
        <begin position="19"/>
        <end position="49"/>
    </location>
</feature>
<dbReference type="SUPFAM" id="SSF57701">
    <property type="entry name" value="Zn2/Cys6 DNA-binding domain"/>
    <property type="match status" value="1"/>
</dbReference>
<feature type="region of interest" description="Disordered" evidence="3">
    <location>
        <begin position="60"/>
        <end position="88"/>
    </location>
</feature>
<dbReference type="GO" id="GO:0005634">
    <property type="term" value="C:nucleus"/>
    <property type="evidence" value="ECO:0007669"/>
    <property type="project" value="UniProtKB-SubCell"/>
</dbReference>
<dbReference type="PANTHER" id="PTHR37534">
    <property type="entry name" value="TRANSCRIPTIONAL ACTIVATOR PROTEIN UGA3"/>
    <property type="match status" value="1"/>
</dbReference>
<organism evidence="5 6">
    <name type="scientific">Ogataea haglerorum</name>
    <dbReference type="NCBI Taxonomy" id="1937702"/>
    <lineage>
        <taxon>Eukaryota</taxon>
        <taxon>Fungi</taxon>
        <taxon>Dikarya</taxon>
        <taxon>Ascomycota</taxon>
        <taxon>Saccharomycotina</taxon>
        <taxon>Pichiomycetes</taxon>
        <taxon>Pichiales</taxon>
        <taxon>Pichiaceae</taxon>
        <taxon>Ogataea</taxon>
    </lineage>
</organism>
<dbReference type="InterPro" id="IPR001138">
    <property type="entry name" value="Zn2Cys6_DnaBD"/>
</dbReference>
<name>A0AAN6HZ18_9ASCO</name>
<dbReference type="InterPro" id="IPR021858">
    <property type="entry name" value="Fun_TF"/>
</dbReference>
<dbReference type="Gene3D" id="4.10.240.10">
    <property type="entry name" value="Zn(2)-C6 fungal-type DNA-binding domain"/>
    <property type="match status" value="1"/>
</dbReference>
<feature type="compositionally biased region" description="Basic and acidic residues" evidence="3">
    <location>
        <begin position="66"/>
        <end position="88"/>
    </location>
</feature>
<comment type="caution">
    <text evidence="5">The sequence shown here is derived from an EMBL/GenBank/DDBJ whole genome shotgun (WGS) entry which is preliminary data.</text>
</comment>
<reference evidence="5" key="1">
    <citation type="journal article" date="2021" name="G3 (Bethesda)">
        <title>Genomic diversity, chromosomal rearrangements, and interspecies hybridization in the ogataea polymorpha species complex.</title>
        <authorList>
            <person name="Hanson S.J."/>
            <person name="Cinneide E.O."/>
            <person name="Salzberg L.I."/>
            <person name="Wolfe K.H."/>
            <person name="McGowan J."/>
            <person name="Fitzpatrick D.A."/>
            <person name="Matlin K."/>
        </authorList>
    </citation>
    <scope>NUCLEOTIDE SEQUENCE</scope>
    <source>
        <strain evidence="5">83-405-1</strain>
    </source>
</reference>
<dbReference type="SMART" id="SM00066">
    <property type="entry name" value="GAL4"/>
    <property type="match status" value="1"/>
</dbReference>
<proteinExistence type="predicted"/>
<dbReference type="Proteomes" id="UP000738402">
    <property type="component" value="Unassembled WGS sequence"/>
</dbReference>
<dbReference type="GO" id="GO:0000976">
    <property type="term" value="F:transcription cis-regulatory region binding"/>
    <property type="evidence" value="ECO:0007669"/>
    <property type="project" value="TreeGrafter"/>
</dbReference>
<evidence type="ECO:0000256" key="3">
    <source>
        <dbReference type="SAM" id="MobiDB-lite"/>
    </source>
</evidence>